<protein>
    <recommendedName>
        <fullName evidence="4">Pentatricopeptide repeat-containing protein</fullName>
    </recommendedName>
</protein>
<sequence>MSLSAIRAPFFSLLLKTTELNGTTRWSLQPATATTPSRRCVIVGTSVRSKNRRPLQKGRNPSIEAIQTVQALKRANIKKDKRLLDQVWDSKLSRLLKLDLIAVLRELLRQNECELALKVFEDVRKEYWYKPRVSLYAEMITVLASNGLFEDVELLHSYLKAEHGLNPEIEGFNALFKTLISFNRTELAMECYYLMKEVGCEPDKSSFKIIITGLESNGETKFSAMVRQDAQMYYGECLEFLEEEEIMFSSVKPFGDALKFHKKDRPDWH</sequence>
<dbReference type="EMBL" id="LRBV02000011">
    <property type="status" value="NOT_ANNOTATED_CDS"/>
    <property type="molecule type" value="Genomic_DNA"/>
</dbReference>
<dbReference type="GO" id="GO:0000373">
    <property type="term" value="P:Group II intron splicing"/>
    <property type="evidence" value="ECO:0007669"/>
    <property type="project" value="InterPro"/>
</dbReference>
<name>A0A7N2N175_QUELO</name>
<dbReference type="InterPro" id="IPR011990">
    <property type="entry name" value="TPR-like_helical_dom_sf"/>
</dbReference>
<dbReference type="Proteomes" id="UP000594261">
    <property type="component" value="Chromosome 11"/>
</dbReference>
<dbReference type="InterPro" id="IPR044190">
    <property type="entry name" value="THA8-like"/>
</dbReference>
<dbReference type="InParanoid" id="A0A7N2N175"/>
<dbReference type="Pfam" id="PF13812">
    <property type="entry name" value="PPR_3"/>
    <property type="match status" value="1"/>
</dbReference>
<dbReference type="EnsemblPlants" id="QL11p056803:mrna">
    <property type="protein sequence ID" value="QL11p056803:mrna"/>
    <property type="gene ID" value="QL11p056803"/>
</dbReference>
<accession>A0A7N2N175</accession>
<proteinExistence type="predicted"/>
<dbReference type="Gene3D" id="1.25.40.10">
    <property type="entry name" value="Tetratricopeptide repeat domain"/>
    <property type="match status" value="1"/>
</dbReference>
<dbReference type="PANTHER" id="PTHR47594:SF4">
    <property type="entry name" value="OS04G0475500 PROTEIN"/>
    <property type="match status" value="1"/>
</dbReference>
<evidence type="ECO:0000256" key="1">
    <source>
        <dbReference type="ARBA" id="ARBA00022737"/>
    </source>
</evidence>
<evidence type="ECO:0008006" key="4">
    <source>
        <dbReference type="Google" id="ProtNLM"/>
    </source>
</evidence>
<reference evidence="2" key="2">
    <citation type="submission" date="2021-01" db="UniProtKB">
        <authorList>
            <consortium name="EnsemblPlants"/>
        </authorList>
    </citation>
    <scope>IDENTIFICATION</scope>
</reference>
<dbReference type="InterPro" id="IPR002885">
    <property type="entry name" value="PPR_rpt"/>
</dbReference>
<keyword evidence="3" id="KW-1185">Reference proteome</keyword>
<dbReference type="NCBIfam" id="TIGR00756">
    <property type="entry name" value="PPR"/>
    <property type="match status" value="1"/>
</dbReference>
<dbReference type="OMA" id="WYKPQVS"/>
<dbReference type="GO" id="GO:0003723">
    <property type="term" value="F:RNA binding"/>
    <property type="evidence" value="ECO:0007669"/>
    <property type="project" value="InterPro"/>
</dbReference>
<reference evidence="2 3" key="1">
    <citation type="journal article" date="2016" name="G3 (Bethesda)">
        <title>First Draft Assembly and Annotation of the Genome of a California Endemic Oak Quercus lobata Nee (Fagaceae).</title>
        <authorList>
            <person name="Sork V.L."/>
            <person name="Fitz-Gibbon S.T."/>
            <person name="Puiu D."/>
            <person name="Crepeau M."/>
            <person name="Gugger P.F."/>
            <person name="Sherman R."/>
            <person name="Stevens K."/>
            <person name="Langley C.H."/>
            <person name="Pellegrini M."/>
            <person name="Salzberg S.L."/>
        </authorList>
    </citation>
    <scope>NUCLEOTIDE SEQUENCE [LARGE SCALE GENOMIC DNA]</scope>
    <source>
        <strain evidence="2 3">cv. SW786</strain>
    </source>
</reference>
<evidence type="ECO:0000313" key="3">
    <source>
        <dbReference type="Proteomes" id="UP000594261"/>
    </source>
</evidence>
<evidence type="ECO:0000313" key="2">
    <source>
        <dbReference type="EnsemblPlants" id="QL11p056803:mrna"/>
    </source>
</evidence>
<dbReference type="AlphaFoldDB" id="A0A7N2N175"/>
<dbReference type="GO" id="GO:0009658">
    <property type="term" value="P:chloroplast organization"/>
    <property type="evidence" value="ECO:0007669"/>
    <property type="project" value="InterPro"/>
</dbReference>
<dbReference type="PANTHER" id="PTHR47594">
    <property type="entry name" value="PPR CONTAINING PLANT-LIKE PROTEIN"/>
    <property type="match status" value="1"/>
</dbReference>
<keyword evidence="1" id="KW-0677">Repeat</keyword>
<dbReference type="Gramene" id="QL11p056803:mrna">
    <property type="protein sequence ID" value="QL11p056803:mrna"/>
    <property type="gene ID" value="QL11p056803"/>
</dbReference>
<organism evidence="2 3">
    <name type="scientific">Quercus lobata</name>
    <name type="common">Valley oak</name>
    <dbReference type="NCBI Taxonomy" id="97700"/>
    <lineage>
        <taxon>Eukaryota</taxon>
        <taxon>Viridiplantae</taxon>
        <taxon>Streptophyta</taxon>
        <taxon>Embryophyta</taxon>
        <taxon>Tracheophyta</taxon>
        <taxon>Spermatophyta</taxon>
        <taxon>Magnoliopsida</taxon>
        <taxon>eudicotyledons</taxon>
        <taxon>Gunneridae</taxon>
        <taxon>Pentapetalae</taxon>
        <taxon>rosids</taxon>
        <taxon>fabids</taxon>
        <taxon>Fagales</taxon>
        <taxon>Fagaceae</taxon>
        <taxon>Quercus</taxon>
    </lineage>
</organism>